<evidence type="ECO:0000313" key="1">
    <source>
        <dbReference type="EMBL" id="KAF6490739.1"/>
    </source>
</evidence>
<dbReference type="PANTHER" id="PTHR14700:SF0">
    <property type="entry name" value="PENTATRICOPEPTIDE REPEAT-CONTAINING PROTEIN 2, MITOCHONDRIAL"/>
    <property type="match status" value="1"/>
</dbReference>
<evidence type="ECO:0000313" key="2">
    <source>
        <dbReference type="Proteomes" id="UP000550707"/>
    </source>
</evidence>
<dbReference type="GO" id="GO:0005739">
    <property type="term" value="C:mitochondrion"/>
    <property type="evidence" value="ECO:0007669"/>
    <property type="project" value="InterPro"/>
</dbReference>
<dbReference type="EMBL" id="JACASF010000003">
    <property type="protein sequence ID" value="KAF6490739.1"/>
    <property type="molecule type" value="Genomic_DNA"/>
</dbReference>
<accession>A0A7J8J2U2</accession>
<protein>
    <submittedName>
        <fullName evidence="1">Pentatricopeptide repeat domain 2</fullName>
    </submittedName>
</protein>
<dbReference type="AlphaFoldDB" id="A0A7J8J2U2"/>
<proteinExistence type="predicted"/>
<dbReference type="Proteomes" id="UP000550707">
    <property type="component" value="Unassembled WGS sequence"/>
</dbReference>
<gene>
    <name evidence="1" type="ORF">HJG59_015001</name>
</gene>
<dbReference type="GO" id="GO:0050684">
    <property type="term" value="P:regulation of mRNA processing"/>
    <property type="evidence" value="ECO:0007669"/>
    <property type="project" value="InterPro"/>
</dbReference>
<reference evidence="1 2" key="1">
    <citation type="journal article" date="2020" name="Nature">
        <title>Six reference-quality genomes reveal evolution of bat adaptations.</title>
        <authorList>
            <person name="Jebb D."/>
            <person name="Huang Z."/>
            <person name="Pippel M."/>
            <person name="Hughes G.M."/>
            <person name="Lavrichenko K."/>
            <person name="Devanna P."/>
            <person name="Winkler S."/>
            <person name="Jermiin L.S."/>
            <person name="Skirmuntt E.C."/>
            <person name="Katzourakis A."/>
            <person name="Burkitt-Gray L."/>
            <person name="Ray D.A."/>
            <person name="Sullivan K.A.M."/>
            <person name="Roscito J.G."/>
            <person name="Kirilenko B.M."/>
            <person name="Davalos L.M."/>
            <person name="Corthals A.P."/>
            <person name="Power M.L."/>
            <person name="Jones G."/>
            <person name="Ransome R.D."/>
            <person name="Dechmann D.K.N."/>
            <person name="Locatelli A.G."/>
            <person name="Puechmaille S.J."/>
            <person name="Fedrigo O."/>
            <person name="Jarvis E.D."/>
            <person name="Hiller M."/>
            <person name="Vernes S.C."/>
            <person name="Myers E.W."/>
            <person name="Teeling E.C."/>
        </authorList>
    </citation>
    <scope>NUCLEOTIDE SEQUENCE [LARGE SCALE GENOMIC DNA]</scope>
    <source>
        <strain evidence="1">MMolMol1</strain>
        <tissue evidence="1">Muscle</tissue>
    </source>
</reference>
<keyword evidence="2" id="KW-1185">Reference proteome</keyword>
<dbReference type="PANTHER" id="PTHR14700">
    <property type="entry name" value="PENTATRICOPEPTIDE REPEAT-CONTAINING PROTEIN 2, MITOCHONDRIAL"/>
    <property type="match status" value="1"/>
</dbReference>
<dbReference type="InterPro" id="IPR034629">
    <property type="entry name" value="PTCD2"/>
</dbReference>
<comment type="caution">
    <text evidence="1">The sequence shown here is derived from an EMBL/GenBank/DDBJ whole genome shotgun (WGS) entry which is preliminary data.</text>
</comment>
<organism evidence="1 2">
    <name type="scientific">Molossus molossus</name>
    <name type="common">Pallas' mastiff bat</name>
    <name type="synonym">Vespertilio molossus</name>
    <dbReference type="NCBI Taxonomy" id="27622"/>
    <lineage>
        <taxon>Eukaryota</taxon>
        <taxon>Metazoa</taxon>
        <taxon>Chordata</taxon>
        <taxon>Craniata</taxon>
        <taxon>Vertebrata</taxon>
        <taxon>Euteleostomi</taxon>
        <taxon>Mammalia</taxon>
        <taxon>Eutheria</taxon>
        <taxon>Laurasiatheria</taxon>
        <taxon>Chiroptera</taxon>
        <taxon>Yangochiroptera</taxon>
        <taxon>Molossidae</taxon>
        <taxon>Molossus</taxon>
    </lineage>
</organism>
<dbReference type="GO" id="GO:0007005">
    <property type="term" value="P:mitochondrion organization"/>
    <property type="evidence" value="ECO:0007669"/>
    <property type="project" value="TreeGrafter"/>
</dbReference>
<sequence>MAVAFRPPKRDVLQALRSLVYPGVGGSGSTCCRCPLGAKRYLLTNSIVKLKEFQHKKVAIACNLPGTKDALEVLIEMKNQDVKFSKDTYVLAFAICYKLNSPESFKVCTTLREEALIKGDILSRRASCFAVALALNQNHVEKATSIFSQIMNPESILCINLSLMIHIQSNMSKTLIEILKDATEGNVSKFVKKLKFSEEVLAKVREKVKDVPALLATFDELYGKLHINGQVTAYTLDALLCHTPKGLKSHMVHLNKRTVSRRTFQPLSQSLWAE</sequence>
<dbReference type="GO" id="GO:0003723">
    <property type="term" value="F:RNA binding"/>
    <property type="evidence" value="ECO:0007669"/>
    <property type="project" value="TreeGrafter"/>
</dbReference>
<name>A0A7J8J2U2_MOLMO</name>